<sequence>MPPYHSSHGFGTSPQPDPTPTGAEQLAVRQTPPLFQTPLNQPTPEDELSKKASRPKIPNKSEQVEEIYRLKQLLNELQSDHDHVRDAFERMALDMDEAEQKLAAQTKELEDKEAELVTLRRVVVSLTAQLDQEKRNQASDGQEKSTRSQLPQRVGSLLAAVGQGVVGEHGGVSHLNAEVVQLTNVIAAKDEELKGREARALEVERCLTSQLQAQSVQLEEQTKLRERAEAAAALAVQQQQTANELEMDELRRLCKFYQENSQRLSKQIKLVKTEGARD</sequence>
<keyword evidence="1" id="KW-0175">Coiled coil</keyword>
<feature type="compositionally biased region" description="Polar residues" evidence="2">
    <location>
        <begin position="33"/>
        <end position="43"/>
    </location>
</feature>
<dbReference type="GeneID" id="27350299"/>
<feature type="coiled-coil region" evidence="1">
    <location>
        <begin position="211"/>
        <end position="267"/>
    </location>
</feature>
<evidence type="ECO:0000313" key="3">
    <source>
        <dbReference type="EMBL" id="KIW22852.1"/>
    </source>
</evidence>
<evidence type="ECO:0000313" key="4">
    <source>
        <dbReference type="Proteomes" id="UP000054466"/>
    </source>
</evidence>
<evidence type="ECO:0000256" key="1">
    <source>
        <dbReference type="SAM" id="Coils"/>
    </source>
</evidence>
<evidence type="ECO:0000256" key="2">
    <source>
        <dbReference type="SAM" id="MobiDB-lite"/>
    </source>
</evidence>
<feature type="region of interest" description="Disordered" evidence="2">
    <location>
        <begin position="132"/>
        <end position="151"/>
    </location>
</feature>
<dbReference type="OrthoDB" id="10670872at2759"/>
<gene>
    <name evidence="3" type="ORF">PV07_11105</name>
</gene>
<protein>
    <submittedName>
        <fullName evidence="3">Uncharacterized protein</fullName>
    </submittedName>
</protein>
<dbReference type="EMBL" id="KN847046">
    <property type="protein sequence ID" value="KIW22852.1"/>
    <property type="molecule type" value="Genomic_DNA"/>
</dbReference>
<feature type="compositionally biased region" description="Basic and acidic residues" evidence="2">
    <location>
        <begin position="132"/>
        <end position="146"/>
    </location>
</feature>
<keyword evidence="4" id="KW-1185">Reference proteome</keyword>
<reference evidence="3 4" key="1">
    <citation type="submission" date="2015-01" db="EMBL/GenBank/DDBJ databases">
        <title>The Genome Sequence of Cladophialophora immunda CBS83496.</title>
        <authorList>
            <consortium name="The Broad Institute Genomics Platform"/>
            <person name="Cuomo C."/>
            <person name="de Hoog S."/>
            <person name="Gorbushina A."/>
            <person name="Stielow B."/>
            <person name="Teixiera M."/>
            <person name="Abouelleil A."/>
            <person name="Chapman S.B."/>
            <person name="Priest M."/>
            <person name="Young S.K."/>
            <person name="Wortman J."/>
            <person name="Nusbaum C."/>
            <person name="Birren B."/>
        </authorList>
    </citation>
    <scope>NUCLEOTIDE SEQUENCE [LARGE SCALE GENOMIC DNA]</scope>
    <source>
        <strain evidence="3 4">CBS 83496</strain>
    </source>
</reference>
<proteinExistence type="predicted"/>
<accession>A0A0D2AD98</accession>
<name>A0A0D2AD98_9EURO</name>
<dbReference type="Proteomes" id="UP000054466">
    <property type="component" value="Unassembled WGS sequence"/>
</dbReference>
<dbReference type="VEuPathDB" id="FungiDB:PV07_11105"/>
<dbReference type="AlphaFoldDB" id="A0A0D2AD98"/>
<dbReference type="RefSeq" id="XP_016243068.1">
    <property type="nucleotide sequence ID" value="XM_016398506.1"/>
</dbReference>
<dbReference type="HOGENOM" id="CLU_1001170_0_0_1"/>
<feature type="region of interest" description="Disordered" evidence="2">
    <location>
        <begin position="1"/>
        <end position="63"/>
    </location>
</feature>
<organism evidence="3 4">
    <name type="scientific">Cladophialophora immunda</name>
    <dbReference type="NCBI Taxonomy" id="569365"/>
    <lineage>
        <taxon>Eukaryota</taxon>
        <taxon>Fungi</taxon>
        <taxon>Dikarya</taxon>
        <taxon>Ascomycota</taxon>
        <taxon>Pezizomycotina</taxon>
        <taxon>Eurotiomycetes</taxon>
        <taxon>Chaetothyriomycetidae</taxon>
        <taxon>Chaetothyriales</taxon>
        <taxon>Herpotrichiellaceae</taxon>
        <taxon>Cladophialophora</taxon>
    </lineage>
</organism>